<evidence type="ECO:0000313" key="4">
    <source>
        <dbReference type="WBParaSite" id="TTAC_0000558301-mRNA-1"/>
    </source>
</evidence>
<gene>
    <name evidence="2" type="ORF">TTAC_LOCUS5568</name>
</gene>
<feature type="compositionally biased region" description="Basic residues" evidence="1">
    <location>
        <begin position="1"/>
        <end position="10"/>
    </location>
</feature>
<feature type="region of interest" description="Disordered" evidence="1">
    <location>
        <begin position="1"/>
        <end position="22"/>
    </location>
</feature>
<proteinExistence type="predicted"/>
<evidence type="ECO:0000313" key="3">
    <source>
        <dbReference type="Proteomes" id="UP000274429"/>
    </source>
</evidence>
<dbReference type="WBParaSite" id="TTAC_0000558301-mRNA-1">
    <property type="protein sequence ID" value="TTAC_0000558301-mRNA-1"/>
    <property type="gene ID" value="TTAC_0000558301"/>
</dbReference>
<sequence>MRHGRGRKSVKREAGEGPGEDENICAVTVPVTITAICERIAITPLTLYNVISFAASLHQRPPDNQSLSSIQTPGTIAGYNYLSASNLIAQT</sequence>
<keyword evidence="3" id="KW-1185">Reference proteome</keyword>
<evidence type="ECO:0000256" key="1">
    <source>
        <dbReference type="SAM" id="MobiDB-lite"/>
    </source>
</evidence>
<protein>
    <submittedName>
        <fullName evidence="2 4">Uncharacterized protein</fullName>
    </submittedName>
</protein>
<evidence type="ECO:0000313" key="2">
    <source>
        <dbReference type="EMBL" id="VDM27237.1"/>
    </source>
</evidence>
<reference evidence="2 3" key="2">
    <citation type="submission" date="2018-11" db="EMBL/GenBank/DDBJ databases">
        <authorList>
            <consortium name="Pathogen Informatics"/>
        </authorList>
    </citation>
    <scope>NUCLEOTIDE SEQUENCE [LARGE SCALE GENOMIC DNA]</scope>
</reference>
<dbReference type="EMBL" id="UYWX01008015">
    <property type="protein sequence ID" value="VDM27237.1"/>
    <property type="molecule type" value="Genomic_DNA"/>
</dbReference>
<organism evidence="4">
    <name type="scientific">Hydatigena taeniaeformis</name>
    <name type="common">Feline tapeworm</name>
    <name type="synonym">Taenia taeniaeformis</name>
    <dbReference type="NCBI Taxonomy" id="6205"/>
    <lineage>
        <taxon>Eukaryota</taxon>
        <taxon>Metazoa</taxon>
        <taxon>Spiralia</taxon>
        <taxon>Lophotrochozoa</taxon>
        <taxon>Platyhelminthes</taxon>
        <taxon>Cestoda</taxon>
        <taxon>Eucestoda</taxon>
        <taxon>Cyclophyllidea</taxon>
        <taxon>Taeniidae</taxon>
        <taxon>Hydatigera</taxon>
    </lineage>
</organism>
<dbReference type="AlphaFoldDB" id="A0A0R3WXU3"/>
<accession>A0A0R3WXU3</accession>
<name>A0A0R3WXU3_HYDTA</name>
<dbReference type="Proteomes" id="UP000274429">
    <property type="component" value="Unassembled WGS sequence"/>
</dbReference>
<reference evidence="4" key="1">
    <citation type="submission" date="2017-02" db="UniProtKB">
        <authorList>
            <consortium name="WormBaseParasite"/>
        </authorList>
    </citation>
    <scope>IDENTIFICATION</scope>
</reference>